<gene>
    <name evidence="2" type="ORF">GTW58_08480</name>
</gene>
<reference evidence="2 3" key="1">
    <citation type="submission" date="2020-02" db="EMBL/GenBank/DDBJ databases">
        <authorList>
            <person name="Sun Q."/>
        </authorList>
    </citation>
    <scope>NUCLEOTIDE SEQUENCE [LARGE SCALE GENOMIC DNA]</scope>
    <source>
        <strain evidence="2 3">YIM 13062</strain>
    </source>
</reference>
<evidence type="ECO:0000256" key="1">
    <source>
        <dbReference type="SAM" id="MobiDB-lite"/>
    </source>
</evidence>
<comment type="caution">
    <text evidence="2">The sequence shown here is derived from an EMBL/GenBank/DDBJ whole genome shotgun (WGS) entry which is preliminary data.</text>
</comment>
<proteinExistence type="predicted"/>
<organism evidence="2 3">
    <name type="scientific">Kocuria subflava</name>
    <dbReference type="NCBI Taxonomy" id="1736139"/>
    <lineage>
        <taxon>Bacteria</taxon>
        <taxon>Bacillati</taxon>
        <taxon>Actinomycetota</taxon>
        <taxon>Actinomycetes</taxon>
        <taxon>Micrococcales</taxon>
        <taxon>Micrococcaceae</taxon>
        <taxon>Kocuria</taxon>
    </lineage>
</organism>
<protein>
    <submittedName>
        <fullName evidence="2">DUF885 domain-containing protein</fullName>
    </submittedName>
</protein>
<name>A0A846TL91_9MICC</name>
<keyword evidence="3" id="KW-1185">Reference proteome</keyword>
<dbReference type="InterPro" id="IPR010281">
    <property type="entry name" value="DUF885"/>
</dbReference>
<evidence type="ECO:0000313" key="2">
    <source>
        <dbReference type="EMBL" id="NKE09968.1"/>
    </source>
</evidence>
<feature type="region of interest" description="Disordered" evidence="1">
    <location>
        <begin position="1"/>
        <end position="23"/>
    </location>
</feature>
<dbReference type="PANTHER" id="PTHR33361">
    <property type="entry name" value="GLR0591 PROTEIN"/>
    <property type="match status" value="1"/>
</dbReference>
<dbReference type="RefSeq" id="WP_119932025.1">
    <property type="nucleotide sequence ID" value="NZ_JAAVUN010000014.1"/>
</dbReference>
<dbReference type="Proteomes" id="UP000521379">
    <property type="component" value="Unassembled WGS sequence"/>
</dbReference>
<dbReference type="Pfam" id="PF05960">
    <property type="entry name" value="DUF885"/>
    <property type="match status" value="1"/>
</dbReference>
<dbReference type="PANTHER" id="PTHR33361:SF2">
    <property type="entry name" value="DUF885 DOMAIN-CONTAINING PROTEIN"/>
    <property type="match status" value="1"/>
</dbReference>
<dbReference type="EMBL" id="JAAVUN010000014">
    <property type="protein sequence ID" value="NKE09968.1"/>
    <property type="molecule type" value="Genomic_DNA"/>
</dbReference>
<dbReference type="AlphaFoldDB" id="A0A846TL91"/>
<sequence>MSRSTGAPTPDSALVSTPQGPREASAIDQTANAHLDRLLTLNPSWAIELNAPTHGWGYPDFGPEGLEAEQDALRTTLRDLDQAQPTDDVDRVTAHALRERIGVATALYQNGWGGARINGISSPVQKIREAFDNLPKNTDDDWHVVLSQLAEVPGAVTSLISGVRHRQEHGPVTARPQLLNAAQQAENYASVDGAFMGLTHRPHVVQMPETMRRQLHSTVDAARRAYTGLAQELRAIAQAAPEGMSVGRHEYALRLQEHSGAQLDLEESYRWGAQQLRAVTEQMRLTASEILPEHAGDDHIRAAMDALDADPHRQLHGRHELISWMQGVSEHAIQSLADTHFEIPEPMQHLEARIAPTTDGGIYYTPPSEDFQRPGRMWWSVPAGTEVFRTWGERTTVYHEGVPGHHLQFATAIAAAQTLNRWRRIALWVPGHGEGWALYAERLMDDLGFLQDPGDRMGMLNAQRMRAARVVFDIGFHCDLPIPTELDPLLGQAAGARRWSPEVGWAFLKDNIVMGDASLRFEWMRYMGWPGQAPVYQLGQRVWEQQRDLWRAATAGQFSLREFHRHALSLGSPGLDTLAYALDLARPA</sequence>
<accession>A0A846TL91</accession>
<evidence type="ECO:0000313" key="3">
    <source>
        <dbReference type="Proteomes" id="UP000521379"/>
    </source>
</evidence>